<comment type="subcellular location">
    <subcellularLocation>
        <location evidence="1">Nucleus</location>
    </subcellularLocation>
</comment>
<sequence length="286" mass="32981">MLHRFVELKDEIKCALSNLDTGNLIMLTSYEWDICQSLIIVLQPCEEVTRETSGQRYVSGSSVIPLTIGLTSALNEIASLTYRQENNIHVFPDEVEMCRQDLLSEISTRFSNLEQSRTYTVAMFLDPRYKLYFESENVAYNTKKHIIGLVTTMINENERCQSLASTSDEPDNQRQKSNSLLWKHYNRQMQNVRPAGTANSRAIIETQKYLDDTVLSPDMDPLEWWRINQSIYPNLAKLSKIKLNAMASSVPCERLFSVAGNILTERRTRLGSRKVEQLLFLQRNKK</sequence>
<keyword evidence="4" id="KW-0862">Zinc</keyword>
<dbReference type="AlphaFoldDB" id="A0A8S3XLB9"/>
<dbReference type="GO" id="GO:0046983">
    <property type="term" value="F:protein dimerization activity"/>
    <property type="evidence" value="ECO:0007669"/>
    <property type="project" value="InterPro"/>
</dbReference>
<evidence type="ECO:0000259" key="6">
    <source>
        <dbReference type="Pfam" id="PF05699"/>
    </source>
</evidence>
<reference evidence="7" key="1">
    <citation type="submission" date="2021-04" db="EMBL/GenBank/DDBJ databases">
        <authorList>
            <person name="Tunstrom K."/>
        </authorList>
    </citation>
    <scope>NUCLEOTIDE SEQUENCE</scope>
</reference>
<evidence type="ECO:0000256" key="3">
    <source>
        <dbReference type="ARBA" id="ARBA00022771"/>
    </source>
</evidence>
<evidence type="ECO:0000256" key="5">
    <source>
        <dbReference type="ARBA" id="ARBA00023242"/>
    </source>
</evidence>
<comment type="caution">
    <text evidence="7">The sequence shown here is derived from an EMBL/GenBank/DDBJ whole genome shotgun (WGS) entry which is preliminary data.</text>
</comment>
<dbReference type="OrthoDB" id="1607513at2759"/>
<dbReference type="GO" id="GO:0008270">
    <property type="term" value="F:zinc ion binding"/>
    <property type="evidence" value="ECO:0007669"/>
    <property type="project" value="UniProtKB-KW"/>
</dbReference>
<keyword evidence="5" id="KW-0539">Nucleus</keyword>
<accession>A0A8S3XLB9</accession>
<keyword evidence="8" id="KW-1185">Reference proteome</keyword>
<feature type="domain" description="HAT C-terminal dimerisation" evidence="6">
    <location>
        <begin position="206"/>
        <end position="284"/>
    </location>
</feature>
<organism evidence="7 8">
    <name type="scientific">Parnassius apollo</name>
    <name type="common">Apollo butterfly</name>
    <name type="synonym">Papilio apollo</name>
    <dbReference type="NCBI Taxonomy" id="110799"/>
    <lineage>
        <taxon>Eukaryota</taxon>
        <taxon>Metazoa</taxon>
        <taxon>Ecdysozoa</taxon>
        <taxon>Arthropoda</taxon>
        <taxon>Hexapoda</taxon>
        <taxon>Insecta</taxon>
        <taxon>Pterygota</taxon>
        <taxon>Neoptera</taxon>
        <taxon>Endopterygota</taxon>
        <taxon>Lepidoptera</taxon>
        <taxon>Glossata</taxon>
        <taxon>Ditrysia</taxon>
        <taxon>Papilionoidea</taxon>
        <taxon>Papilionidae</taxon>
        <taxon>Parnassiinae</taxon>
        <taxon>Parnassini</taxon>
        <taxon>Parnassius</taxon>
        <taxon>Parnassius</taxon>
    </lineage>
</organism>
<gene>
    <name evidence="7" type="ORF">PAPOLLO_LOCUS19179</name>
</gene>
<dbReference type="PANTHER" id="PTHR46481:SF10">
    <property type="entry name" value="ZINC FINGER BED DOMAIN-CONTAINING PROTEIN 39"/>
    <property type="match status" value="1"/>
</dbReference>
<dbReference type="Pfam" id="PF05699">
    <property type="entry name" value="Dimer_Tnp_hAT"/>
    <property type="match status" value="1"/>
</dbReference>
<keyword evidence="3" id="KW-0863">Zinc-finger</keyword>
<protein>
    <submittedName>
        <fullName evidence="7">(apollo) hypothetical protein</fullName>
    </submittedName>
</protein>
<dbReference type="PANTHER" id="PTHR46481">
    <property type="entry name" value="ZINC FINGER BED DOMAIN-CONTAINING PROTEIN 4"/>
    <property type="match status" value="1"/>
</dbReference>
<dbReference type="InterPro" id="IPR052035">
    <property type="entry name" value="ZnF_BED_domain_contain"/>
</dbReference>
<dbReference type="InterPro" id="IPR008906">
    <property type="entry name" value="HATC_C_dom"/>
</dbReference>
<keyword evidence="2" id="KW-0479">Metal-binding</keyword>
<dbReference type="Proteomes" id="UP000691718">
    <property type="component" value="Unassembled WGS sequence"/>
</dbReference>
<name>A0A8S3XLB9_PARAO</name>
<evidence type="ECO:0000313" key="7">
    <source>
        <dbReference type="EMBL" id="CAG5029180.1"/>
    </source>
</evidence>
<dbReference type="GO" id="GO:0005634">
    <property type="term" value="C:nucleus"/>
    <property type="evidence" value="ECO:0007669"/>
    <property type="project" value="UniProtKB-SubCell"/>
</dbReference>
<evidence type="ECO:0000256" key="4">
    <source>
        <dbReference type="ARBA" id="ARBA00022833"/>
    </source>
</evidence>
<proteinExistence type="predicted"/>
<evidence type="ECO:0000256" key="2">
    <source>
        <dbReference type="ARBA" id="ARBA00022723"/>
    </source>
</evidence>
<dbReference type="EMBL" id="CAJQZP010001206">
    <property type="protein sequence ID" value="CAG5029180.1"/>
    <property type="molecule type" value="Genomic_DNA"/>
</dbReference>
<evidence type="ECO:0000313" key="8">
    <source>
        <dbReference type="Proteomes" id="UP000691718"/>
    </source>
</evidence>
<evidence type="ECO:0000256" key="1">
    <source>
        <dbReference type="ARBA" id="ARBA00004123"/>
    </source>
</evidence>